<gene>
    <name evidence="4" type="ORF">KCX74_01735</name>
</gene>
<dbReference type="RefSeq" id="WP_166529854.1">
    <property type="nucleotide sequence ID" value="NZ_JAGSOT010000003.1"/>
</dbReference>
<evidence type="ECO:0000313" key="4">
    <source>
        <dbReference type="EMBL" id="MBR7794760.1"/>
    </source>
</evidence>
<dbReference type="GO" id="GO:0016787">
    <property type="term" value="F:hydrolase activity"/>
    <property type="evidence" value="ECO:0007669"/>
    <property type="project" value="UniProtKB-KW"/>
</dbReference>
<dbReference type="EMBL" id="JAGSOT010000003">
    <property type="protein sequence ID" value="MBR7794760.1"/>
    <property type="molecule type" value="Genomic_DNA"/>
</dbReference>
<proteinExistence type="predicted"/>
<accession>A0A941IAY9</accession>
<protein>
    <submittedName>
        <fullName evidence="4">Serine hydrolase</fullName>
    </submittedName>
</protein>
<dbReference type="InterPro" id="IPR001466">
    <property type="entry name" value="Beta-lactam-related"/>
</dbReference>
<dbReference type="Pfam" id="PF00144">
    <property type="entry name" value="Beta-lactamase"/>
    <property type="match status" value="1"/>
</dbReference>
<keyword evidence="2" id="KW-0472">Membrane</keyword>
<dbReference type="AlphaFoldDB" id="A0A941IAY9"/>
<evidence type="ECO:0000259" key="3">
    <source>
        <dbReference type="Pfam" id="PF00144"/>
    </source>
</evidence>
<name>A0A941IAY9_9BACI</name>
<dbReference type="PANTHER" id="PTHR46825">
    <property type="entry name" value="D-ALANYL-D-ALANINE-CARBOXYPEPTIDASE/ENDOPEPTIDASE AMPH"/>
    <property type="match status" value="1"/>
</dbReference>
<dbReference type="PANTHER" id="PTHR46825:SF11">
    <property type="entry name" value="PENICILLIN-BINDING PROTEIN 4"/>
    <property type="match status" value="1"/>
</dbReference>
<evidence type="ECO:0000256" key="1">
    <source>
        <dbReference type="ARBA" id="ARBA00004370"/>
    </source>
</evidence>
<feature type="domain" description="Beta-lactamase-related" evidence="3">
    <location>
        <begin position="22"/>
        <end position="325"/>
    </location>
</feature>
<sequence>MKQLITNKLTEVQEKINYSGTVLVKNERQVLAKIQAGYRNRAEQLPNEMDTKFGIASGCKLFTAIAICQLVQAGKLSFHDHLKDCIGMELPLWDDTITIHQLLTHTAGVPDYFDEEVMDDFEELWKEQPMYHLRQLHDFLPLFHNQPMKLKPGERFHYNNTGYILLGLVIEHISGQEFTAYINDHIFQRANMHDSGYFSFDQLPGQTALGYIDEANGSWRTNHYSLPVRGGADGGAFITVEDMAKLWSSLLNHQLLNRDLTKLLFTPHVHEEGNTYYGYGVWLDKQDDSIFKYHVMGYDPGVNFNACYYPKNDIIFVACSNTSTGSFHVMKELENNL</sequence>
<dbReference type="Gene3D" id="3.40.710.10">
    <property type="entry name" value="DD-peptidase/beta-lactamase superfamily"/>
    <property type="match status" value="1"/>
</dbReference>
<comment type="caution">
    <text evidence="4">The sequence shown here is derived from an EMBL/GenBank/DDBJ whole genome shotgun (WGS) entry which is preliminary data.</text>
</comment>
<comment type="subcellular location">
    <subcellularLocation>
        <location evidence="1">Membrane</location>
    </subcellularLocation>
</comment>
<dbReference type="InterPro" id="IPR012338">
    <property type="entry name" value="Beta-lactam/transpept-like"/>
</dbReference>
<dbReference type="GO" id="GO:0016020">
    <property type="term" value="C:membrane"/>
    <property type="evidence" value="ECO:0007669"/>
    <property type="project" value="UniProtKB-SubCell"/>
</dbReference>
<dbReference type="Proteomes" id="UP000675284">
    <property type="component" value="Unassembled WGS sequence"/>
</dbReference>
<evidence type="ECO:0000313" key="5">
    <source>
        <dbReference type="Proteomes" id="UP000675284"/>
    </source>
</evidence>
<keyword evidence="4" id="KW-0378">Hydrolase</keyword>
<reference evidence="4" key="1">
    <citation type="submission" date="2021-04" db="EMBL/GenBank/DDBJ databases">
        <title>Isolation and polyphasic classification of algal microorganism.</title>
        <authorList>
            <person name="Wang S."/>
        </authorList>
    </citation>
    <scope>NUCLEOTIDE SEQUENCE</scope>
    <source>
        <strain evidence="4">720a</strain>
    </source>
</reference>
<keyword evidence="5" id="KW-1185">Reference proteome</keyword>
<organism evidence="4 5">
    <name type="scientific">Virgibacillus salarius</name>
    <dbReference type="NCBI Taxonomy" id="447199"/>
    <lineage>
        <taxon>Bacteria</taxon>
        <taxon>Bacillati</taxon>
        <taxon>Bacillota</taxon>
        <taxon>Bacilli</taxon>
        <taxon>Bacillales</taxon>
        <taxon>Bacillaceae</taxon>
        <taxon>Virgibacillus</taxon>
    </lineage>
</organism>
<dbReference type="SUPFAM" id="SSF56601">
    <property type="entry name" value="beta-lactamase/transpeptidase-like"/>
    <property type="match status" value="1"/>
</dbReference>
<evidence type="ECO:0000256" key="2">
    <source>
        <dbReference type="ARBA" id="ARBA00023136"/>
    </source>
</evidence>
<dbReference type="InterPro" id="IPR050491">
    <property type="entry name" value="AmpC-like"/>
</dbReference>